<protein>
    <submittedName>
        <fullName evidence="2">Uncharacterized protein</fullName>
    </submittedName>
</protein>
<sequence>MEHTQARKHASTQARKKNQNNTPSDGPSVAIDRRFGLAGMPIRRMPISHDAHAVMDGMFEILRLARRRSRDS</sequence>
<dbReference type="EMBL" id="VICG01000015">
    <property type="protein sequence ID" value="KAA8564564.1"/>
    <property type="molecule type" value="Genomic_DNA"/>
</dbReference>
<proteinExistence type="predicted"/>
<dbReference type="Proteomes" id="UP000322873">
    <property type="component" value="Unassembled WGS sequence"/>
</dbReference>
<gene>
    <name evidence="2" type="ORF">EYC84_011484</name>
</gene>
<reference evidence="2 3" key="1">
    <citation type="submission" date="2019-06" db="EMBL/GenBank/DDBJ databases">
        <title>Genome Sequence of the Brown Rot Fungal Pathogen Monilinia fructicola.</title>
        <authorList>
            <person name="De Miccolis Angelini R.M."/>
            <person name="Landi L."/>
            <person name="Abate D."/>
            <person name="Pollastro S."/>
            <person name="Romanazzi G."/>
            <person name="Faretra F."/>
        </authorList>
    </citation>
    <scope>NUCLEOTIDE SEQUENCE [LARGE SCALE GENOMIC DNA]</scope>
    <source>
        <strain evidence="2 3">Mfrc123</strain>
    </source>
</reference>
<dbReference type="AlphaFoldDB" id="A0A5M9J5C7"/>
<organism evidence="2 3">
    <name type="scientific">Monilinia fructicola</name>
    <name type="common">Brown rot fungus</name>
    <name type="synonym">Ciboria fructicola</name>
    <dbReference type="NCBI Taxonomy" id="38448"/>
    <lineage>
        <taxon>Eukaryota</taxon>
        <taxon>Fungi</taxon>
        <taxon>Dikarya</taxon>
        <taxon>Ascomycota</taxon>
        <taxon>Pezizomycotina</taxon>
        <taxon>Leotiomycetes</taxon>
        <taxon>Helotiales</taxon>
        <taxon>Sclerotiniaceae</taxon>
        <taxon>Monilinia</taxon>
    </lineage>
</organism>
<name>A0A5M9J5C7_MONFR</name>
<evidence type="ECO:0000313" key="3">
    <source>
        <dbReference type="Proteomes" id="UP000322873"/>
    </source>
</evidence>
<comment type="caution">
    <text evidence="2">The sequence shown here is derived from an EMBL/GenBank/DDBJ whole genome shotgun (WGS) entry which is preliminary data.</text>
</comment>
<keyword evidence="3" id="KW-1185">Reference proteome</keyword>
<feature type="region of interest" description="Disordered" evidence="1">
    <location>
        <begin position="1"/>
        <end position="32"/>
    </location>
</feature>
<evidence type="ECO:0000256" key="1">
    <source>
        <dbReference type="SAM" id="MobiDB-lite"/>
    </source>
</evidence>
<accession>A0A5M9J5C7</accession>
<feature type="compositionally biased region" description="Basic residues" evidence="1">
    <location>
        <begin position="1"/>
        <end position="18"/>
    </location>
</feature>
<evidence type="ECO:0000313" key="2">
    <source>
        <dbReference type="EMBL" id="KAA8564564.1"/>
    </source>
</evidence>